<keyword evidence="2" id="KW-1185">Reference proteome</keyword>
<accession>A0A183I7B6</accession>
<sequence>MVGNDPLVQSFPVYIPGTTGVVCPVYKNFHPH</sequence>
<gene>
    <name evidence="1" type="ORF">OFLC_LOCUS15628</name>
</gene>
<dbReference type="AlphaFoldDB" id="A0A183I7B6"/>
<evidence type="ECO:0000313" key="1">
    <source>
        <dbReference type="EMBL" id="VDP22931.1"/>
    </source>
</evidence>
<protein>
    <submittedName>
        <fullName evidence="1 3">Uncharacterized protein</fullName>
    </submittedName>
</protein>
<reference evidence="3" key="1">
    <citation type="submission" date="2016-06" db="UniProtKB">
        <authorList>
            <consortium name="WormBaseParasite"/>
        </authorList>
    </citation>
    <scope>IDENTIFICATION</scope>
</reference>
<proteinExistence type="predicted"/>
<dbReference type="EMBL" id="UZAJ01042495">
    <property type="protein sequence ID" value="VDP22931.1"/>
    <property type="molecule type" value="Genomic_DNA"/>
</dbReference>
<name>A0A183I7B6_9BILA</name>
<organism evidence="3">
    <name type="scientific">Onchocerca flexuosa</name>
    <dbReference type="NCBI Taxonomy" id="387005"/>
    <lineage>
        <taxon>Eukaryota</taxon>
        <taxon>Metazoa</taxon>
        <taxon>Ecdysozoa</taxon>
        <taxon>Nematoda</taxon>
        <taxon>Chromadorea</taxon>
        <taxon>Rhabditida</taxon>
        <taxon>Spirurina</taxon>
        <taxon>Spiruromorpha</taxon>
        <taxon>Filarioidea</taxon>
        <taxon>Onchocercidae</taxon>
        <taxon>Onchocerca</taxon>
    </lineage>
</organism>
<evidence type="ECO:0000313" key="2">
    <source>
        <dbReference type="Proteomes" id="UP000267606"/>
    </source>
</evidence>
<evidence type="ECO:0000313" key="3">
    <source>
        <dbReference type="WBParaSite" id="OFLC_0001564101-mRNA-1"/>
    </source>
</evidence>
<reference evidence="1 2" key="2">
    <citation type="submission" date="2018-11" db="EMBL/GenBank/DDBJ databases">
        <authorList>
            <consortium name="Pathogen Informatics"/>
        </authorList>
    </citation>
    <scope>NUCLEOTIDE SEQUENCE [LARGE SCALE GENOMIC DNA]</scope>
</reference>
<dbReference type="Proteomes" id="UP000267606">
    <property type="component" value="Unassembled WGS sequence"/>
</dbReference>
<dbReference type="WBParaSite" id="OFLC_0001564101-mRNA-1">
    <property type="protein sequence ID" value="OFLC_0001564101-mRNA-1"/>
    <property type="gene ID" value="OFLC_0001564101"/>
</dbReference>